<dbReference type="RefSeq" id="WP_307396286.1">
    <property type="nucleotide sequence ID" value="NZ_BAAADK010000002.1"/>
</dbReference>
<evidence type="ECO:0000256" key="1">
    <source>
        <dbReference type="ARBA" id="ARBA00022801"/>
    </source>
</evidence>
<comment type="caution">
    <text evidence="3">The sequence shown here is derived from an EMBL/GenBank/DDBJ whole genome shotgun (WGS) entry which is preliminary data.</text>
</comment>
<accession>A0ABT9W2D6</accession>
<sequence>MTVQAKFKRVPDFHIRATLFEVTYEAQGLIVKGYLCIPQGTGPFPVLIYCRGGIKSVGMTRLAWVSKFVDQGCAVFAPFYRGNRGGQGREDFAGEDRFDVIDALPWIKDHPLLEADRIHLFGFSRGSLMALFTAMADPTICSVVVWGGVSDLALTYEERVDLRRMLKRVLGGTPLRKPEEYRIRSPIYDVQRLKCPVLIIHGTEDIQVGVEHSYILAEALRETNKCYTLRIYENQGHFFQPDVYKKAIDDMFTWMQKQEGRKHG</sequence>
<evidence type="ECO:0000313" key="3">
    <source>
        <dbReference type="EMBL" id="MDQ0167399.1"/>
    </source>
</evidence>
<evidence type="ECO:0000259" key="2">
    <source>
        <dbReference type="Pfam" id="PF00326"/>
    </source>
</evidence>
<dbReference type="InterPro" id="IPR001375">
    <property type="entry name" value="Peptidase_S9_cat"/>
</dbReference>
<keyword evidence="1" id="KW-0378">Hydrolase</keyword>
<dbReference type="Pfam" id="PF00326">
    <property type="entry name" value="Peptidase_S9"/>
    <property type="match status" value="1"/>
</dbReference>
<keyword evidence="3" id="KW-0031">Aminopeptidase</keyword>
<dbReference type="InterPro" id="IPR050261">
    <property type="entry name" value="FrsA_esterase"/>
</dbReference>
<organism evidence="3 4">
    <name type="scientific">Caldalkalibacillus horti</name>
    <dbReference type="NCBI Taxonomy" id="77523"/>
    <lineage>
        <taxon>Bacteria</taxon>
        <taxon>Bacillati</taxon>
        <taxon>Bacillota</taxon>
        <taxon>Bacilli</taxon>
        <taxon>Bacillales</taxon>
        <taxon>Bacillaceae</taxon>
        <taxon>Caldalkalibacillus</taxon>
    </lineage>
</organism>
<dbReference type="SUPFAM" id="SSF53474">
    <property type="entry name" value="alpha/beta-Hydrolases"/>
    <property type="match status" value="1"/>
</dbReference>
<keyword evidence="3" id="KW-0645">Protease</keyword>
<dbReference type="EMBL" id="JAUSTY010000015">
    <property type="protein sequence ID" value="MDQ0167399.1"/>
    <property type="molecule type" value="Genomic_DNA"/>
</dbReference>
<dbReference type="PANTHER" id="PTHR22946">
    <property type="entry name" value="DIENELACTONE HYDROLASE DOMAIN-CONTAINING PROTEIN-RELATED"/>
    <property type="match status" value="1"/>
</dbReference>
<dbReference type="Gene3D" id="3.40.50.1820">
    <property type="entry name" value="alpha/beta hydrolase"/>
    <property type="match status" value="1"/>
</dbReference>
<protein>
    <submittedName>
        <fullName evidence="3">Dipeptidyl aminopeptidase/acylaminoacyl peptidase</fullName>
    </submittedName>
</protein>
<dbReference type="PANTHER" id="PTHR22946:SF9">
    <property type="entry name" value="POLYKETIDE TRANSFERASE AF380"/>
    <property type="match status" value="1"/>
</dbReference>
<dbReference type="GO" id="GO:0004177">
    <property type="term" value="F:aminopeptidase activity"/>
    <property type="evidence" value="ECO:0007669"/>
    <property type="project" value="UniProtKB-KW"/>
</dbReference>
<reference evidence="3 4" key="1">
    <citation type="submission" date="2023-07" db="EMBL/GenBank/DDBJ databases">
        <title>Genomic Encyclopedia of Type Strains, Phase IV (KMG-IV): sequencing the most valuable type-strain genomes for metagenomic binning, comparative biology and taxonomic classification.</title>
        <authorList>
            <person name="Goeker M."/>
        </authorList>
    </citation>
    <scope>NUCLEOTIDE SEQUENCE [LARGE SCALE GENOMIC DNA]</scope>
    <source>
        <strain evidence="3 4">DSM 12751</strain>
    </source>
</reference>
<feature type="domain" description="Peptidase S9 prolyl oligopeptidase catalytic" evidence="2">
    <location>
        <begin position="64"/>
        <end position="258"/>
    </location>
</feature>
<keyword evidence="4" id="KW-1185">Reference proteome</keyword>
<evidence type="ECO:0000313" key="4">
    <source>
        <dbReference type="Proteomes" id="UP001235840"/>
    </source>
</evidence>
<dbReference type="InterPro" id="IPR029058">
    <property type="entry name" value="AB_hydrolase_fold"/>
</dbReference>
<dbReference type="Proteomes" id="UP001235840">
    <property type="component" value="Unassembled WGS sequence"/>
</dbReference>
<gene>
    <name evidence="3" type="ORF">J2S11_003324</name>
</gene>
<name>A0ABT9W2D6_9BACI</name>
<proteinExistence type="predicted"/>